<feature type="compositionally biased region" description="Polar residues" evidence="1">
    <location>
        <begin position="136"/>
        <end position="146"/>
    </location>
</feature>
<evidence type="ECO:0000313" key="4">
    <source>
        <dbReference type="Proteomes" id="UP000016923"/>
    </source>
</evidence>
<proteinExistence type="predicted"/>
<keyword evidence="2" id="KW-0812">Transmembrane</keyword>
<reference evidence="3 4" key="1">
    <citation type="journal article" date="2013" name="BMC Genomics">
        <title>The genome and transcriptome of the pine saprophyte Ophiostoma piceae, and a comparison with the bark beetle-associated pine pathogen Grosmannia clavigera.</title>
        <authorList>
            <person name="Haridas S."/>
            <person name="Wang Y."/>
            <person name="Lim L."/>
            <person name="Massoumi Alamouti S."/>
            <person name="Jackman S."/>
            <person name="Docking R."/>
            <person name="Robertson G."/>
            <person name="Birol I."/>
            <person name="Bohlmann J."/>
            <person name="Breuil C."/>
        </authorList>
    </citation>
    <scope>NUCLEOTIDE SEQUENCE [LARGE SCALE GENOMIC DNA]</scope>
    <source>
        <strain evidence="3 4">UAMH 11346</strain>
    </source>
</reference>
<feature type="region of interest" description="Disordered" evidence="1">
    <location>
        <begin position="93"/>
        <end position="164"/>
    </location>
</feature>
<evidence type="ECO:0000313" key="3">
    <source>
        <dbReference type="EMBL" id="EPE09184.1"/>
    </source>
</evidence>
<dbReference type="AlphaFoldDB" id="S3C6P4"/>
<name>S3C6P4_OPHP1</name>
<evidence type="ECO:0000256" key="2">
    <source>
        <dbReference type="SAM" id="Phobius"/>
    </source>
</evidence>
<dbReference type="OrthoDB" id="4120617at2759"/>
<feature type="compositionally biased region" description="Polar residues" evidence="1">
    <location>
        <begin position="375"/>
        <end position="389"/>
    </location>
</feature>
<dbReference type="VEuPathDB" id="FungiDB:F503_06960"/>
<feature type="compositionally biased region" description="Low complexity" evidence="1">
    <location>
        <begin position="327"/>
        <end position="345"/>
    </location>
</feature>
<keyword evidence="2" id="KW-0472">Membrane</keyword>
<evidence type="ECO:0000256" key="1">
    <source>
        <dbReference type="SAM" id="MobiDB-lite"/>
    </source>
</evidence>
<dbReference type="eggNOG" id="ENOG502SW2Y">
    <property type="taxonomic scope" value="Eukaryota"/>
</dbReference>
<sequence>MSTSSSTQAAASTSSGLSNNKTLIVILSSVLSVVGVLIVAGVVFVCCRHRQRGKGFFPRGISPIDDDEIETWKGHNPPGMDEKEKSVFGNETAVDSNDIDSPPLLSVGTLGATVHRPEGPPPVQPPASRARGVSLDSANSPFSGSASRPEAPRRTPSNVIVYKEPLTAASSTPALRRPYSSGTGSSPVAATPAGVAAINYLQQQQQSTPTYRRSEEISPRSVRSLSFYGRGMVGRFSSDQDRDFLFSTPALSPLVPTALQHACAPNSRAGLTDETVPGDPSFLPTPKRQSSRLVKMPPAVGAAAAAGMSPPATAYAPRRKSNSLSGNGSHPSLVSSPSANSNSAAYWHTRTRSARSASTVSGRSRAGSDAGLTQPVGTSHQRRPSQAQKQYFGRSRPLTPPKPSPVSASGSHASLHKSLPAPPPPVSARASHSRQASQSRVSSDYNLTSRRSNSSIYRDYMNLEQHPRNVTMSPISSNASTSGGVVSATDDSDGPLLGGLTPPRTHVQDTPRAVHGRHMSSLEHAQSIGRAIG</sequence>
<feature type="compositionally biased region" description="Low complexity" evidence="1">
    <location>
        <begin position="427"/>
        <end position="443"/>
    </location>
</feature>
<gene>
    <name evidence="3" type="ORF">F503_06960</name>
</gene>
<keyword evidence="4" id="KW-1185">Reference proteome</keyword>
<accession>S3C6P4</accession>
<dbReference type="HOGENOM" id="CLU_510988_0_0_1"/>
<feature type="compositionally biased region" description="Low complexity" evidence="1">
    <location>
        <begin position="354"/>
        <end position="368"/>
    </location>
</feature>
<dbReference type="Proteomes" id="UP000016923">
    <property type="component" value="Unassembled WGS sequence"/>
</dbReference>
<protein>
    <submittedName>
        <fullName evidence="3">Uncharacterized protein</fullName>
    </submittedName>
</protein>
<feature type="compositionally biased region" description="Low complexity" evidence="1">
    <location>
        <begin position="297"/>
        <end position="316"/>
    </location>
</feature>
<organism evidence="3 4">
    <name type="scientific">Ophiostoma piceae (strain UAMH 11346)</name>
    <name type="common">Sap stain fungus</name>
    <dbReference type="NCBI Taxonomy" id="1262450"/>
    <lineage>
        <taxon>Eukaryota</taxon>
        <taxon>Fungi</taxon>
        <taxon>Dikarya</taxon>
        <taxon>Ascomycota</taxon>
        <taxon>Pezizomycotina</taxon>
        <taxon>Sordariomycetes</taxon>
        <taxon>Sordariomycetidae</taxon>
        <taxon>Ophiostomatales</taxon>
        <taxon>Ophiostomataceae</taxon>
        <taxon>Ophiostoma</taxon>
    </lineage>
</organism>
<feature type="region of interest" description="Disordered" evidence="1">
    <location>
        <begin position="269"/>
        <end position="452"/>
    </location>
</feature>
<keyword evidence="2" id="KW-1133">Transmembrane helix</keyword>
<dbReference type="EMBL" id="KE148147">
    <property type="protein sequence ID" value="EPE09184.1"/>
    <property type="molecule type" value="Genomic_DNA"/>
</dbReference>
<feature type="transmembrane region" description="Helical" evidence="2">
    <location>
        <begin position="23"/>
        <end position="47"/>
    </location>
</feature>
<feature type="compositionally biased region" description="Polar residues" evidence="1">
    <location>
        <begin position="470"/>
        <end position="484"/>
    </location>
</feature>
<feature type="region of interest" description="Disordered" evidence="1">
    <location>
        <begin position="470"/>
        <end position="533"/>
    </location>
</feature>